<dbReference type="Pfam" id="PF00681">
    <property type="entry name" value="Plectin"/>
    <property type="match status" value="1"/>
</dbReference>
<dbReference type="InterPro" id="IPR035915">
    <property type="entry name" value="Plakin_repeat_sf"/>
</dbReference>
<dbReference type="AlphaFoldDB" id="A0A8S4QD15"/>
<dbReference type="SUPFAM" id="SSF75399">
    <property type="entry name" value="Plakin repeat"/>
    <property type="match status" value="2"/>
</dbReference>
<dbReference type="Gene3D" id="3.90.1290.10">
    <property type="entry name" value="Plakin repeat"/>
    <property type="match status" value="2"/>
</dbReference>
<dbReference type="OrthoDB" id="2250192at2759"/>
<dbReference type="EMBL" id="CAIIXF020000052">
    <property type="protein sequence ID" value="CAH1802726.1"/>
    <property type="molecule type" value="Genomic_DNA"/>
</dbReference>
<reference evidence="1" key="1">
    <citation type="submission" date="2022-03" db="EMBL/GenBank/DDBJ databases">
        <authorList>
            <person name="Martin C."/>
        </authorList>
    </citation>
    <scope>NUCLEOTIDE SEQUENCE</scope>
</reference>
<name>A0A8S4QD15_OWEFU</name>
<dbReference type="GO" id="GO:0005856">
    <property type="term" value="C:cytoskeleton"/>
    <property type="evidence" value="ECO:0007669"/>
    <property type="project" value="InterPro"/>
</dbReference>
<dbReference type="InterPro" id="IPR001101">
    <property type="entry name" value="Plectin_repeat"/>
</dbReference>
<dbReference type="Proteomes" id="UP000749559">
    <property type="component" value="Unassembled WGS sequence"/>
</dbReference>
<gene>
    <name evidence="1" type="ORF">OFUS_LOCUS26376</name>
</gene>
<evidence type="ECO:0000313" key="2">
    <source>
        <dbReference type="Proteomes" id="UP000749559"/>
    </source>
</evidence>
<keyword evidence="2" id="KW-1185">Reference proteome</keyword>
<sequence length="377" mass="41523">MPSFRTFHSELNEEDYHWIDFDTIDNQLSSPTQINGATFESKVILQPSSATEQQELSRQVHISKSGKLPEQEEIVQFMDTEQDQPYSVSSVPVTRSKKMANVTSVSVITKESPDRKPSGKFIDPRTGKKISLFEATRLGFIEGKLVRELRSKSGIIDPRTGSELTLLEAIQRDIFDPVSCTFTDPRNKQKFSLQEAVDTGMISREGANRLEYISISTSATSQSQAYFGVTSMDREMSLTLTDAVDKGLYDPVSGKFMDPISRQEMTIDAAIERGLLAGDILEIVDQGRETRLHHSDLADKLVSDCGVVDLGGREINILDAIKDGILDPATGQLNDLESGSAMSLQDAATTGLLAPENAEKLMQLTSPMMTTTTVTTQ</sequence>
<dbReference type="SMART" id="SM00250">
    <property type="entry name" value="PLEC"/>
    <property type="match status" value="5"/>
</dbReference>
<accession>A0A8S4QD15</accession>
<protein>
    <submittedName>
        <fullName evidence="1">Uncharacterized protein</fullName>
    </submittedName>
</protein>
<comment type="caution">
    <text evidence="1">The sequence shown here is derived from an EMBL/GenBank/DDBJ whole genome shotgun (WGS) entry which is preliminary data.</text>
</comment>
<proteinExistence type="predicted"/>
<organism evidence="1 2">
    <name type="scientific">Owenia fusiformis</name>
    <name type="common">Polychaete worm</name>
    <dbReference type="NCBI Taxonomy" id="6347"/>
    <lineage>
        <taxon>Eukaryota</taxon>
        <taxon>Metazoa</taxon>
        <taxon>Spiralia</taxon>
        <taxon>Lophotrochozoa</taxon>
        <taxon>Annelida</taxon>
        <taxon>Polychaeta</taxon>
        <taxon>Sedentaria</taxon>
        <taxon>Canalipalpata</taxon>
        <taxon>Sabellida</taxon>
        <taxon>Oweniida</taxon>
        <taxon>Oweniidae</taxon>
        <taxon>Owenia</taxon>
    </lineage>
</organism>
<evidence type="ECO:0000313" key="1">
    <source>
        <dbReference type="EMBL" id="CAH1802726.1"/>
    </source>
</evidence>